<keyword evidence="4" id="KW-0276">Fatty acid metabolism</keyword>
<evidence type="ECO:0000256" key="6">
    <source>
        <dbReference type="ARBA" id="ARBA00023027"/>
    </source>
</evidence>
<dbReference type="EMBL" id="JALGBI010000001">
    <property type="protein sequence ID" value="MCJ0763199.1"/>
    <property type="molecule type" value="Genomic_DNA"/>
</dbReference>
<keyword evidence="8 9" id="KW-0275">Fatty acid biosynthesis</keyword>
<comment type="caution">
    <text evidence="13">The sequence shown here is derived from an EMBL/GenBank/DDBJ whole genome shotgun (WGS) entry which is preliminary data.</text>
</comment>
<keyword evidence="14" id="KW-1185">Reference proteome</keyword>
<feature type="binding site" evidence="12">
    <location>
        <position position="92"/>
    </location>
    <ligand>
        <name>NAD(+)</name>
        <dbReference type="ChEBI" id="CHEBI:57540"/>
    </ligand>
</feature>
<proteinExistence type="inferred from homology"/>
<dbReference type="Gene3D" id="3.40.50.720">
    <property type="entry name" value="NAD(P)-binding Rossmann-like Domain"/>
    <property type="match status" value="1"/>
</dbReference>
<evidence type="ECO:0000256" key="2">
    <source>
        <dbReference type="ARBA" id="ARBA00009233"/>
    </source>
</evidence>
<evidence type="ECO:0000256" key="8">
    <source>
        <dbReference type="ARBA" id="ARBA00023160"/>
    </source>
</evidence>
<dbReference type="SUPFAM" id="SSF51735">
    <property type="entry name" value="NAD(P)-binding Rossmann-fold domains"/>
    <property type="match status" value="1"/>
</dbReference>
<evidence type="ECO:0000256" key="4">
    <source>
        <dbReference type="ARBA" id="ARBA00022832"/>
    </source>
</evidence>
<name>A0A9X1VW85_9BURK</name>
<evidence type="ECO:0000313" key="13">
    <source>
        <dbReference type="EMBL" id="MCJ0763199.1"/>
    </source>
</evidence>
<dbReference type="GO" id="GO:0006633">
    <property type="term" value="P:fatty acid biosynthetic process"/>
    <property type="evidence" value="ECO:0007669"/>
    <property type="project" value="UniProtKB-KW"/>
</dbReference>
<dbReference type="AlphaFoldDB" id="A0A9X1VW85"/>
<evidence type="ECO:0000256" key="3">
    <source>
        <dbReference type="ARBA" id="ARBA00022516"/>
    </source>
</evidence>
<dbReference type="PANTHER" id="PTHR43159:SF2">
    <property type="entry name" value="ENOYL-[ACYL-CARRIER-PROTEIN] REDUCTASE [NADH], CHLOROPLASTIC"/>
    <property type="match status" value="1"/>
</dbReference>
<comment type="catalytic activity">
    <reaction evidence="9">
        <text>a 2,3-saturated acyl-[ACP] + NAD(+) = a (2E)-enoyl-[ACP] + NADH + H(+)</text>
        <dbReference type="Rhea" id="RHEA:10240"/>
        <dbReference type="Rhea" id="RHEA-COMP:9925"/>
        <dbReference type="Rhea" id="RHEA-COMP:9926"/>
        <dbReference type="ChEBI" id="CHEBI:15378"/>
        <dbReference type="ChEBI" id="CHEBI:57540"/>
        <dbReference type="ChEBI" id="CHEBI:57945"/>
        <dbReference type="ChEBI" id="CHEBI:78784"/>
        <dbReference type="ChEBI" id="CHEBI:78785"/>
        <dbReference type="EC" id="1.3.1.9"/>
    </reaction>
</comment>
<comment type="pathway">
    <text evidence="1">Lipid metabolism; fatty acid biosynthesis.</text>
</comment>
<reference evidence="13" key="1">
    <citation type="submission" date="2022-03" db="EMBL/GenBank/DDBJ databases">
        <authorList>
            <person name="Woo C.Y."/>
        </authorList>
    </citation>
    <scope>NUCLEOTIDE SEQUENCE</scope>
    <source>
        <strain evidence="13">CYS-02</strain>
    </source>
</reference>
<organism evidence="13 14">
    <name type="scientific">Variovorax terrae</name>
    <dbReference type="NCBI Taxonomy" id="2923278"/>
    <lineage>
        <taxon>Bacteria</taxon>
        <taxon>Pseudomonadati</taxon>
        <taxon>Pseudomonadota</taxon>
        <taxon>Betaproteobacteria</taxon>
        <taxon>Burkholderiales</taxon>
        <taxon>Comamonadaceae</taxon>
        <taxon>Variovorax</taxon>
    </lineage>
</organism>
<feature type="binding site" evidence="12">
    <location>
        <begin position="19"/>
        <end position="20"/>
    </location>
    <ligand>
        <name>NAD(+)</name>
        <dbReference type="ChEBI" id="CHEBI:57540"/>
    </ligand>
</feature>
<keyword evidence="5 9" id="KW-0560">Oxidoreductase</keyword>
<keyword evidence="7" id="KW-0443">Lipid metabolism</keyword>
<dbReference type="PIRSF" id="PIRSF000094">
    <property type="entry name" value="Enoyl-ACP_rdct"/>
    <property type="match status" value="1"/>
</dbReference>
<feature type="active site" description="Proton acceptor" evidence="10">
    <location>
        <position position="156"/>
    </location>
</feature>
<feature type="active site" description="Proton acceptor" evidence="10">
    <location>
        <position position="146"/>
    </location>
</feature>
<feature type="binding site" evidence="12">
    <location>
        <begin position="64"/>
        <end position="65"/>
    </location>
    <ligand>
        <name>NAD(+)</name>
        <dbReference type="ChEBI" id="CHEBI:57540"/>
    </ligand>
</feature>
<dbReference type="CDD" id="cd05372">
    <property type="entry name" value="ENR_SDR"/>
    <property type="match status" value="1"/>
</dbReference>
<dbReference type="PANTHER" id="PTHR43159">
    <property type="entry name" value="ENOYL-[ACYL-CARRIER-PROTEIN] REDUCTASE"/>
    <property type="match status" value="1"/>
</dbReference>
<protein>
    <recommendedName>
        <fullName evidence="9">Enoyl-[acyl-carrier-protein] reductase [NADH]</fullName>
        <ecNumber evidence="9">1.3.1.9</ecNumber>
    </recommendedName>
</protein>
<dbReference type="InterPro" id="IPR002347">
    <property type="entry name" value="SDR_fam"/>
</dbReference>
<feature type="binding site" evidence="11">
    <location>
        <position position="95"/>
    </location>
    <ligand>
        <name>substrate</name>
    </ligand>
</feature>
<evidence type="ECO:0000256" key="9">
    <source>
        <dbReference type="PIRNR" id="PIRNR000094"/>
    </source>
</evidence>
<keyword evidence="6 9" id="KW-0520">NAD</keyword>
<dbReference type="GO" id="GO:0004318">
    <property type="term" value="F:enoyl-[acyl-carrier-protein] reductase (NADH) activity"/>
    <property type="evidence" value="ECO:0007669"/>
    <property type="project" value="UniProtKB-EC"/>
</dbReference>
<dbReference type="InterPro" id="IPR014358">
    <property type="entry name" value="Enoyl-ACP_Rdtase_NADH"/>
</dbReference>
<feature type="binding site" evidence="12">
    <location>
        <position position="163"/>
    </location>
    <ligand>
        <name>NAD(+)</name>
        <dbReference type="ChEBI" id="CHEBI:57540"/>
    </ligand>
</feature>
<dbReference type="Proteomes" id="UP001139447">
    <property type="component" value="Unassembled WGS sequence"/>
</dbReference>
<sequence>MGFLAGKKLLITGVLSNRSIAYGIAKACHEQGAELAFSYVGERFKDRITEFAADFGSKLVFDCDVGDDAQIAKLFADLSQAWPRFDGFVHSIGYAPREAIAGDFLEGLSREGFKIAHDISAYSFPAMAKAALPYLNDKSALLTLTYLGAVRTVPNYNTMGLAKASLEASVRYLAESLGRTPDGRGMRVNGISAGPIKTLAASGIKGFGKILSVVAEASPIRRNVTIEDVGNVAAFLMSDLAGGVSAEITYVDGGFSHVVGGIAEPAAQH</sequence>
<gene>
    <name evidence="13" type="primary">fabI</name>
    <name evidence="13" type="ORF">MMF98_08260</name>
</gene>
<dbReference type="Pfam" id="PF13561">
    <property type="entry name" value="adh_short_C2"/>
    <property type="match status" value="1"/>
</dbReference>
<evidence type="ECO:0000313" key="14">
    <source>
        <dbReference type="Proteomes" id="UP001139447"/>
    </source>
</evidence>
<dbReference type="PRINTS" id="PR00081">
    <property type="entry name" value="GDHRDH"/>
</dbReference>
<dbReference type="Gene3D" id="1.10.8.400">
    <property type="entry name" value="Enoyl acyl carrier protein reductase"/>
    <property type="match status" value="1"/>
</dbReference>
<comment type="similarity">
    <text evidence="2 9">Belongs to the short-chain dehydrogenases/reductases (SDR) family. FabI subfamily.</text>
</comment>
<evidence type="ECO:0000256" key="5">
    <source>
        <dbReference type="ARBA" id="ARBA00023002"/>
    </source>
</evidence>
<evidence type="ECO:0000256" key="1">
    <source>
        <dbReference type="ARBA" id="ARBA00005194"/>
    </source>
</evidence>
<evidence type="ECO:0000256" key="7">
    <source>
        <dbReference type="ARBA" id="ARBA00023098"/>
    </source>
</evidence>
<dbReference type="FunFam" id="3.40.50.720:FF:000054">
    <property type="entry name" value="Enoyl-[acyl-carrier-protein] reductase [NADH]"/>
    <property type="match status" value="1"/>
</dbReference>
<evidence type="ECO:0000256" key="12">
    <source>
        <dbReference type="PIRSR" id="PIRSR000094-3"/>
    </source>
</evidence>
<keyword evidence="3 9" id="KW-0444">Lipid biosynthesis</keyword>
<dbReference type="InterPro" id="IPR036291">
    <property type="entry name" value="NAD(P)-bd_dom_sf"/>
</dbReference>
<feature type="binding site" evidence="12">
    <location>
        <begin position="196"/>
        <end position="200"/>
    </location>
    <ligand>
        <name>NAD(+)</name>
        <dbReference type="ChEBI" id="CHEBI:57540"/>
    </ligand>
</feature>
<accession>A0A9X1VW85</accession>
<dbReference type="EC" id="1.3.1.9" evidence="9"/>
<evidence type="ECO:0000256" key="11">
    <source>
        <dbReference type="PIRSR" id="PIRSR000094-2"/>
    </source>
</evidence>
<dbReference type="NCBIfam" id="NF005422">
    <property type="entry name" value="PRK06997.1"/>
    <property type="match status" value="1"/>
</dbReference>
<dbReference type="RefSeq" id="WP_243305797.1">
    <property type="nucleotide sequence ID" value="NZ_JALGBI010000001.1"/>
</dbReference>
<feature type="binding site" evidence="12">
    <location>
        <position position="13"/>
    </location>
    <ligand>
        <name>NAD(+)</name>
        <dbReference type="ChEBI" id="CHEBI:57540"/>
    </ligand>
</feature>
<evidence type="ECO:0000256" key="10">
    <source>
        <dbReference type="PIRSR" id="PIRSR000094-1"/>
    </source>
</evidence>